<reference evidence="1" key="1">
    <citation type="submission" date="2023-07" db="EMBL/GenBank/DDBJ databases">
        <title>A collection of bacterial strains from the Burkholderia cepacia Research Laboratory and Repository.</title>
        <authorList>
            <person name="Lipuma J."/>
            <person name="Spilker T."/>
            <person name="Caverly L."/>
        </authorList>
    </citation>
    <scope>NUCLEOTIDE SEQUENCE</scope>
    <source>
        <strain evidence="1">AU42020</strain>
    </source>
</reference>
<sequence>MSTLNSLKLVATKRPNSQPQIVQRRHRLIAKIWEQTELARAQQAGASFSPTKFRSVKDAETGERRSVEVKKRVRAWWWTAENGKVCMAVRYGAKTLELAKGKTAIEIGTLDDLIPTFEMLKVAVAAGELDTQIEAVSGLMRSGFVGKN</sequence>
<dbReference type="Pfam" id="PF20346">
    <property type="entry name" value="DUF6641"/>
    <property type="match status" value="1"/>
</dbReference>
<dbReference type="InterPro" id="IPR046581">
    <property type="entry name" value="DUF6641"/>
</dbReference>
<evidence type="ECO:0000313" key="2">
    <source>
        <dbReference type="Proteomes" id="UP001171606"/>
    </source>
</evidence>
<comment type="caution">
    <text evidence="1">The sequence shown here is derived from an EMBL/GenBank/DDBJ whole genome shotgun (WGS) entry which is preliminary data.</text>
</comment>
<proteinExistence type="predicted"/>
<protein>
    <submittedName>
        <fullName evidence="1">Uncharacterized protein</fullName>
    </submittedName>
</protein>
<gene>
    <name evidence="1" type="ORF">QZM52_05205</name>
</gene>
<dbReference type="EMBL" id="JAUJSQ010000002">
    <property type="protein sequence ID" value="MDN7930688.1"/>
    <property type="molecule type" value="Genomic_DNA"/>
</dbReference>
<name>A0ABT8P6I5_9BURK</name>
<dbReference type="Proteomes" id="UP001171606">
    <property type="component" value="Unassembled WGS sequence"/>
</dbReference>
<organism evidence="1 2">
    <name type="scientific">Burkholderia metallica</name>
    <dbReference type="NCBI Taxonomy" id="488729"/>
    <lineage>
        <taxon>Bacteria</taxon>
        <taxon>Pseudomonadati</taxon>
        <taxon>Pseudomonadota</taxon>
        <taxon>Betaproteobacteria</taxon>
        <taxon>Burkholderiales</taxon>
        <taxon>Burkholderiaceae</taxon>
        <taxon>Burkholderia</taxon>
        <taxon>Burkholderia cepacia complex</taxon>
    </lineage>
</organism>
<accession>A0ABT8P6I5</accession>
<evidence type="ECO:0000313" key="1">
    <source>
        <dbReference type="EMBL" id="MDN7930688.1"/>
    </source>
</evidence>
<dbReference type="RefSeq" id="WP_301754771.1">
    <property type="nucleotide sequence ID" value="NZ_JAUJSQ010000002.1"/>
</dbReference>
<keyword evidence="2" id="KW-1185">Reference proteome</keyword>